<keyword evidence="1" id="KW-1185">Reference proteome</keyword>
<dbReference type="Proteomes" id="UP000095287">
    <property type="component" value="Unplaced"/>
</dbReference>
<dbReference type="AlphaFoldDB" id="A0A1I7XW30"/>
<evidence type="ECO:0000313" key="1">
    <source>
        <dbReference type="Proteomes" id="UP000095287"/>
    </source>
</evidence>
<proteinExistence type="predicted"/>
<dbReference type="WBParaSite" id="L893_g10187.t1">
    <property type="protein sequence ID" value="L893_g10187.t1"/>
    <property type="gene ID" value="L893_g10187"/>
</dbReference>
<accession>A0A1I7XW30</accession>
<protein>
    <submittedName>
        <fullName evidence="2">Capsid protein</fullName>
    </submittedName>
</protein>
<reference evidence="2" key="1">
    <citation type="submission" date="2016-11" db="UniProtKB">
        <authorList>
            <consortium name="WormBaseParasite"/>
        </authorList>
    </citation>
    <scope>IDENTIFICATION</scope>
</reference>
<organism evidence="1 2">
    <name type="scientific">Steinernema glaseri</name>
    <dbReference type="NCBI Taxonomy" id="37863"/>
    <lineage>
        <taxon>Eukaryota</taxon>
        <taxon>Metazoa</taxon>
        <taxon>Ecdysozoa</taxon>
        <taxon>Nematoda</taxon>
        <taxon>Chromadorea</taxon>
        <taxon>Rhabditida</taxon>
        <taxon>Tylenchina</taxon>
        <taxon>Panagrolaimomorpha</taxon>
        <taxon>Strongyloidoidea</taxon>
        <taxon>Steinernematidae</taxon>
        <taxon>Steinernema</taxon>
    </lineage>
</organism>
<name>A0A1I7XW30_9BILA</name>
<sequence length="107" mass="11969">MKPQIISTLQRLIPGLIRRGRRQRNAGRGVRRASSLAALSDLARSPLAQINRFLPMTSVSRAIAELGIIKKSTWRPLIGSEGSDAIQNVGFQQYIKWIDKDINMATR</sequence>
<evidence type="ECO:0000313" key="2">
    <source>
        <dbReference type="WBParaSite" id="L893_g10187.t1"/>
    </source>
</evidence>